<dbReference type="EC" id="3.1.3.48" evidence="3"/>
<accession>A0ABW3FMU4</accession>
<dbReference type="Gene3D" id="3.90.190.10">
    <property type="entry name" value="Protein tyrosine phosphatase superfamily"/>
    <property type="match status" value="1"/>
</dbReference>
<organism evidence="3 4">
    <name type="scientific">Saccharopolyspora rosea</name>
    <dbReference type="NCBI Taxonomy" id="524884"/>
    <lineage>
        <taxon>Bacteria</taxon>
        <taxon>Bacillati</taxon>
        <taxon>Actinomycetota</taxon>
        <taxon>Actinomycetes</taxon>
        <taxon>Pseudonocardiales</taxon>
        <taxon>Pseudonocardiaceae</taxon>
        <taxon>Saccharopolyspora</taxon>
    </lineage>
</organism>
<dbReference type="PANTHER" id="PTHR31126:SF1">
    <property type="entry name" value="TYROSINE SPECIFIC PROTEIN PHOSPHATASES DOMAIN-CONTAINING PROTEIN"/>
    <property type="match status" value="1"/>
</dbReference>
<protein>
    <submittedName>
        <fullName evidence="3">Tyrosine-protein phosphatase</fullName>
        <ecNumber evidence="3">3.1.3.48</ecNumber>
    </submittedName>
</protein>
<keyword evidence="4" id="KW-1185">Reference proteome</keyword>
<sequence length="245" mass="26351">MSSTDSADAVNELVNLRDLGGMPTGDGALTRPGVVYRSDAPHAGDRDPEGMPQWPPAAVIDLREGVEVGEVEHPLAAVSAVHHLPLLEDVAEAESADDYTTNGLITLYANILDHAPKKLVEAFRIILDADGPVLVHCAVGKDRTGVLSALLLSAAGVRPDAIVADYVRTDENMMRVMKRLNLEAQLPPGVDLEAVMELMSAPTEAIESVLERFAEHPDGAAGWLRTHGATETELRRWRARFLDAA</sequence>
<name>A0ABW3FMU4_9PSEU</name>
<dbReference type="PROSITE" id="PS00383">
    <property type="entry name" value="TYR_PHOSPHATASE_1"/>
    <property type="match status" value="1"/>
</dbReference>
<dbReference type="Pfam" id="PF13350">
    <property type="entry name" value="Y_phosphatase3"/>
    <property type="match status" value="1"/>
</dbReference>
<dbReference type="InterPro" id="IPR026893">
    <property type="entry name" value="Tyr/Ser_Pase_IphP-type"/>
</dbReference>
<feature type="domain" description="Tyrosine specific protein phosphatases" evidence="2">
    <location>
        <begin position="117"/>
        <end position="181"/>
    </location>
</feature>
<dbReference type="PROSITE" id="PS50056">
    <property type="entry name" value="TYR_PHOSPHATASE_2"/>
    <property type="match status" value="1"/>
</dbReference>
<dbReference type="RefSeq" id="WP_263251855.1">
    <property type="nucleotide sequence ID" value="NZ_BAABLT010000052.1"/>
</dbReference>
<comment type="similarity">
    <text evidence="1">Belongs to the protein-tyrosine phosphatase family.</text>
</comment>
<dbReference type="GO" id="GO:0004725">
    <property type="term" value="F:protein tyrosine phosphatase activity"/>
    <property type="evidence" value="ECO:0007669"/>
    <property type="project" value="UniProtKB-EC"/>
</dbReference>
<dbReference type="InterPro" id="IPR016130">
    <property type="entry name" value="Tyr_Pase_AS"/>
</dbReference>
<keyword evidence="3" id="KW-0378">Hydrolase</keyword>
<dbReference type="InterPro" id="IPR000387">
    <property type="entry name" value="Tyr_Pase_dom"/>
</dbReference>
<evidence type="ECO:0000313" key="3">
    <source>
        <dbReference type="EMBL" id="MFD0919821.1"/>
    </source>
</evidence>
<proteinExistence type="inferred from homology"/>
<evidence type="ECO:0000256" key="1">
    <source>
        <dbReference type="ARBA" id="ARBA00009580"/>
    </source>
</evidence>
<dbReference type="PANTHER" id="PTHR31126">
    <property type="entry name" value="TYROSINE-PROTEIN PHOSPHATASE"/>
    <property type="match status" value="1"/>
</dbReference>
<dbReference type="Proteomes" id="UP001597018">
    <property type="component" value="Unassembled WGS sequence"/>
</dbReference>
<evidence type="ECO:0000259" key="2">
    <source>
        <dbReference type="PROSITE" id="PS50056"/>
    </source>
</evidence>
<gene>
    <name evidence="3" type="ORF">ACFQ16_08700</name>
</gene>
<comment type="caution">
    <text evidence="3">The sequence shown here is derived from an EMBL/GenBank/DDBJ whole genome shotgun (WGS) entry which is preliminary data.</text>
</comment>
<dbReference type="SUPFAM" id="SSF52799">
    <property type="entry name" value="(Phosphotyrosine protein) phosphatases II"/>
    <property type="match status" value="1"/>
</dbReference>
<reference evidence="4" key="1">
    <citation type="journal article" date="2019" name="Int. J. Syst. Evol. Microbiol.">
        <title>The Global Catalogue of Microorganisms (GCM) 10K type strain sequencing project: providing services to taxonomists for standard genome sequencing and annotation.</title>
        <authorList>
            <consortium name="The Broad Institute Genomics Platform"/>
            <consortium name="The Broad Institute Genome Sequencing Center for Infectious Disease"/>
            <person name="Wu L."/>
            <person name="Ma J."/>
        </authorList>
    </citation>
    <scope>NUCLEOTIDE SEQUENCE [LARGE SCALE GENOMIC DNA]</scope>
    <source>
        <strain evidence="4">CCUG 56401</strain>
    </source>
</reference>
<dbReference type="InterPro" id="IPR029021">
    <property type="entry name" value="Prot-tyrosine_phosphatase-like"/>
</dbReference>
<evidence type="ECO:0000313" key="4">
    <source>
        <dbReference type="Proteomes" id="UP001597018"/>
    </source>
</evidence>
<dbReference type="EMBL" id="JBHTIW010000004">
    <property type="protein sequence ID" value="MFD0919821.1"/>
    <property type="molecule type" value="Genomic_DNA"/>
</dbReference>